<organism evidence="1 2">
    <name type="scientific">Ruminiclostridium cellobioparum subsp. termitidis CT1112</name>
    <dbReference type="NCBI Taxonomy" id="1195236"/>
    <lineage>
        <taxon>Bacteria</taxon>
        <taxon>Bacillati</taxon>
        <taxon>Bacillota</taxon>
        <taxon>Clostridia</taxon>
        <taxon>Eubacteriales</taxon>
        <taxon>Oscillospiraceae</taxon>
        <taxon>Ruminiclostridium</taxon>
    </lineage>
</organism>
<dbReference type="Proteomes" id="UP000014155">
    <property type="component" value="Unassembled WGS sequence"/>
</dbReference>
<name>S0FQ87_RUMCE</name>
<reference evidence="1 2" key="1">
    <citation type="journal article" date="2013" name="Genome Announc.">
        <title>Draft Genome Sequence of the Cellulolytic, Mesophilic, Anaerobic Bacterium Clostridium termitidis Strain CT1112 (DSM 5398).</title>
        <authorList>
            <person name="Lal S."/>
            <person name="Ramachandran U."/>
            <person name="Zhang X."/>
            <person name="Munir R."/>
            <person name="Sparling R."/>
            <person name="Levin D.B."/>
        </authorList>
    </citation>
    <scope>NUCLEOTIDE SEQUENCE [LARGE SCALE GENOMIC DNA]</scope>
    <source>
        <strain evidence="1 2">CT1112</strain>
    </source>
</reference>
<evidence type="ECO:0000313" key="1">
    <source>
        <dbReference type="EMBL" id="EMS74027.1"/>
    </source>
</evidence>
<dbReference type="AlphaFoldDB" id="S0FQ87"/>
<keyword evidence="2" id="KW-1185">Reference proteome</keyword>
<comment type="caution">
    <text evidence="1">The sequence shown here is derived from an EMBL/GenBank/DDBJ whole genome shotgun (WGS) entry which is preliminary data.</text>
</comment>
<proteinExistence type="predicted"/>
<accession>S0FQ87</accession>
<dbReference type="RefSeq" id="WP_004623056.1">
    <property type="nucleotide sequence ID" value="NZ_AORV01000008.1"/>
</dbReference>
<dbReference type="EMBL" id="AORV01000008">
    <property type="protein sequence ID" value="EMS74027.1"/>
    <property type="molecule type" value="Genomic_DNA"/>
</dbReference>
<dbReference type="PATRIC" id="fig|1195236.3.peg.235"/>
<dbReference type="STRING" id="1195236.CTER_5123"/>
<evidence type="ECO:0000313" key="2">
    <source>
        <dbReference type="Proteomes" id="UP000014155"/>
    </source>
</evidence>
<sequence>MKSINLDISQLILNKKYKYSELCFILNDKERSRGNSRNSQFKNWKRYFYWELQGHSFIITKVFTEPKEKIDKRGGNHNIYSSYIDKLLKQYLYMCGSTPTYATSNKLAYIFGMVNKNYCITEDNKQKFLSLCHYNVQDTNETAMYDVLYIIKETIKSSLKSSLERLEKHKLITYSSIYMMAFCNEHRPANQDENEMIQQVEIDILKEIGVRKKSELFYNDTLRHEYYTKVQGVVKENVEKLNYIYQAYEINFDKDKLANISKSSSILMKQLNNIIIETTYKKLEARQEEARKKAENLIGKPPPRMGKVINRIANNYLSFGKYVIDLLININSVDIKQQILNITSINNKKIKKIEMYSEFISNQNEEDQEMWQSIFENELTF</sequence>
<gene>
    <name evidence="1" type="ORF">CTER_5123</name>
</gene>
<dbReference type="eggNOG" id="ENOG50332CQ">
    <property type="taxonomic scope" value="Bacteria"/>
</dbReference>
<protein>
    <submittedName>
        <fullName evidence="1">Uncharacterized protein</fullName>
    </submittedName>
</protein>